<evidence type="ECO:0000259" key="1">
    <source>
        <dbReference type="PROSITE" id="PS50072"/>
    </source>
</evidence>
<evidence type="ECO:0000313" key="2">
    <source>
        <dbReference type="EMBL" id="KAL3656422.1"/>
    </source>
</evidence>
<dbReference type="Proteomes" id="UP001632037">
    <property type="component" value="Unassembled WGS sequence"/>
</dbReference>
<dbReference type="AlphaFoldDB" id="A0ABD3ERW5"/>
<dbReference type="Pfam" id="PF00160">
    <property type="entry name" value="Pro_isomerase"/>
    <property type="match status" value="1"/>
</dbReference>
<proteinExistence type="predicted"/>
<evidence type="ECO:0000313" key="4">
    <source>
        <dbReference type="Proteomes" id="UP001632037"/>
    </source>
</evidence>
<dbReference type="PROSITE" id="PS50072">
    <property type="entry name" value="CSA_PPIASE_2"/>
    <property type="match status" value="1"/>
</dbReference>
<dbReference type="InterPro" id="IPR002130">
    <property type="entry name" value="Cyclophilin-type_PPIase_dom"/>
</dbReference>
<protein>
    <recommendedName>
        <fullName evidence="1">PPIase cyclophilin-type domain-containing protein</fullName>
    </recommendedName>
</protein>
<name>A0ABD3ERW5_9STRA</name>
<gene>
    <name evidence="2" type="ORF">V7S43_018725</name>
    <name evidence="3" type="ORF">V7S43_018730</name>
</gene>
<dbReference type="InterPro" id="IPR029000">
    <property type="entry name" value="Cyclophilin-like_dom_sf"/>
</dbReference>
<dbReference type="SUPFAM" id="SSF50891">
    <property type="entry name" value="Cyclophilin-like"/>
    <property type="match status" value="1"/>
</dbReference>
<dbReference type="Gene3D" id="2.40.100.10">
    <property type="entry name" value="Cyclophilin-like"/>
    <property type="match status" value="1"/>
</dbReference>
<dbReference type="EMBL" id="JBIMZQ010000082">
    <property type="protein sequence ID" value="KAL3656422.1"/>
    <property type="molecule type" value="Genomic_DNA"/>
</dbReference>
<dbReference type="EMBL" id="JBIMZQ010000082">
    <property type="protein sequence ID" value="KAL3656427.1"/>
    <property type="molecule type" value="Genomic_DNA"/>
</dbReference>
<organism evidence="2 4">
    <name type="scientific">Phytophthora oleae</name>
    <dbReference type="NCBI Taxonomy" id="2107226"/>
    <lineage>
        <taxon>Eukaryota</taxon>
        <taxon>Sar</taxon>
        <taxon>Stramenopiles</taxon>
        <taxon>Oomycota</taxon>
        <taxon>Peronosporomycetes</taxon>
        <taxon>Peronosporales</taxon>
        <taxon>Peronosporaceae</taxon>
        <taxon>Phytophthora</taxon>
    </lineage>
</organism>
<accession>A0ABD3ERW5</accession>
<comment type="caution">
    <text evidence="2">The sequence shown here is derived from an EMBL/GenBank/DDBJ whole genome shotgun (WGS) entry which is preliminary data.</text>
</comment>
<keyword evidence="4" id="KW-1185">Reference proteome</keyword>
<sequence>MAHQNSSNRSQFFICFGAPSWLDGKHVVLGQVLRDDLPHLAVLEAEGSASGRPLSPIVVTDAGQACGAGFATTAMLRESSTTE</sequence>
<reference evidence="2 4" key="1">
    <citation type="submission" date="2024-09" db="EMBL/GenBank/DDBJ databases">
        <title>Genome sequencing and assembly of Phytophthora oleae, isolate VK10A, causative agent of rot of olive drupes.</title>
        <authorList>
            <person name="Conti Taguali S."/>
            <person name="Riolo M."/>
            <person name="La Spada F."/>
            <person name="Cacciola S.O."/>
            <person name="Dionisio G."/>
        </authorList>
    </citation>
    <scope>NUCLEOTIDE SEQUENCE [LARGE SCALE GENOMIC DNA]</scope>
    <source>
        <strain evidence="2 4">VK10A</strain>
    </source>
</reference>
<feature type="domain" description="PPIase cyclophilin-type" evidence="1">
    <location>
        <begin position="1"/>
        <end position="64"/>
    </location>
</feature>
<evidence type="ECO:0000313" key="3">
    <source>
        <dbReference type="EMBL" id="KAL3656427.1"/>
    </source>
</evidence>